<feature type="transmembrane region" description="Helical" evidence="8">
    <location>
        <begin position="100"/>
        <end position="120"/>
    </location>
</feature>
<dbReference type="GO" id="GO:0004930">
    <property type="term" value="F:G protein-coupled receptor activity"/>
    <property type="evidence" value="ECO:0007669"/>
    <property type="project" value="UniProtKB-KW"/>
</dbReference>
<protein>
    <submittedName>
        <fullName evidence="11">5-hydroxytryptamine receptor-like</fullName>
    </submittedName>
</protein>
<dbReference type="SUPFAM" id="SSF81321">
    <property type="entry name" value="Family A G protein-coupled receptor-like"/>
    <property type="match status" value="1"/>
</dbReference>
<dbReference type="GO" id="GO:0005886">
    <property type="term" value="C:plasma membrane"/>
    <property type="evidence" value="ECO:0007669"/>
    <property type="project" value="TreeGrafter"/>
</dbReference>
<dbReference type="KEGG" id="cvn:111099032"/>
<keyword evidence="10" id="KW-1185">Reference proteome</keyword>
<evidence type="ECO:0000313" key="11">
    <source>
        <dbReference type="RefSeq" id="XP_022286051.1"/>
    </source>
</evidence>
<keyword evidence="7" id="KW-0807">Transducer</keyword>
<dbReference type="InterPro" id="IPR017452">
    <property type="entry name" value="GPCR_Rhodpsn_7TM"/>
</dbReference>
<dbReference type="Gene3D" id="1.20.1070.10">
    <property type="entry name" value="Rhodopsin 7-helix transmembrane proteins"/>
    <property type="match status" value="2"/>
</dbReference>
<accession>A0A8B8A3G8</accession>
<dbReference type="Pfam" id="PF00001">
    <property type="entry name" value="7tm_1"/>
    <property type="match status" value="1"/>
</dbReference>
<feature type="transmembrane region" description="Helical" evidence="8">
    <location>
        <begin position="141"/>
        <end position="161"/>
    </location>
</feature>
<feature type="transmembrane region" description="Helical" evidence="8">
    <location>
        <begin position="391"/>
        <end position="414"/>
    </location>
</feature>
<feature type="domain" description="G-protein coupled receptors family 1 profile" evidence="9">
    <location>
        <begin position="41"/>
        <end position="412"/>
    </location>
</feature>
<dbReference type="PRINTS" id="PR00237">
    <property type="entry name" value="GPCRRHODOPSN"/>
</dbReference>
<dbReference type="Proteomes" id="UP000694844">
    <property type="component" value="Chromosome 5"/>
</dbReference>
<feature type="transmembrane region" description="Helical" evidence="8">
    <location>
        <begin position="25"/>
        <end position="49"/>
    </location>
</feature>
<dbReference type="RefSeq" id="XP_022286051.1">
    <property type="nucleotide sequence ID" value="XM_022430343.1"/>
</dbReference>
<evidence type="ECO:0000259" key="9">
    <source>
        <dbReference type="PROSITE" id="PS50262"/>
    </source>
</evidence>
<evidence type="ECO:0000313" key="10">
    <source>
        <dbReference type="Proteomes" id="UP000694844"/>
    </source>
</evidence>
<evidence type="ECO:0000256" key="4">
    <source>
        <dbReference type="ARBA" id="ARBA00023040"/>
    </source>
</evidence>
<organism evidence="10 11">
    <name type="scientific">Crassostrea virginica</name>
    <name type="common">Eastern oyster</name>
    <dbReference type="NCBI Taxonomy" id="6565"/>
    <lineage>
        <taxon>Eukaryota</taxon>
        <taxon>Metazoa</taxon>
        <taxon>Spiralia</taxon>
        <taxon>Lophotrochozoa</taxon>
        <taxon>Mollusca</taxon>
        <taxon>Bivalvia</taxon>
        <taxon>Autobranchia</taxon>
        <taxon>Pteriomorphia</taxon>
        <taxon>Ostreida</taxon>
        <taxon>Ostreoidea</taxon>
        <taxon>Ostreidae</taxon>
        <taxon>Crassostrea</taxon>
    </lineage>
</organism>
<evidence type="ECO:0000256" key="5">
    <source>
        <dbReference type="ARBA" id="ARBA00023136"/>
    </source>
</evidence>
<dbReference type="GeneID" id="111099032"/>
<keyword evidence="2 8" id="KW-0812">Transmembrane</keyword>
<name>A0A8B8A3G8_CRAVI</name>
<proteinExistence type="predicted"/>
<keyword evidence="3 8" id="KW-1133">Transmembrane helix</keyword>
<dbReference type="CDD" id="cd00637">
    <property type="entry name" value="7tm_classA_rhodopsin-like"/>
    <property type="match status" value="1"/>
</dbReference>
<reference evidence="11" key="1">
    <citation type="submission" date="2025-08" db="UniProtKB">
        <authorList>
            <consortium name="RefSeq"/>
        </authorList>
    </citation>
    <scope>IDENTIFICATION</scope>
    <source>
        <tissue evidence="11">Whole sample</tissue>
    </source>
</reference>
<evidence type="ECO:0000256" key="3">
    <source>
        <dbReference type="ARBA" id="ARBA00022989"/>
    </source>
</evidence>
<dbReference type="OrthoDB" id="6121662at2759"/>
<keyword evidence="4" id="KW-0297">G-protein coupled receptor</keyword>
<evidence type="ECO:0000256" key="2">
    <source>
        <dbReference type="ARBA" id="ARBA00022692"/>
    </source>
</evidence>
<evidence type="ECO:0000256" key="6">
    <source>
        <dbReference type="ARBA" id="ARBA00023170"/>
    </source>
</evidence>
<dbReference type="PROSITE" id="PS50262">
    <property type="entry name" value="G_PROTEIN_RECEP_F1_2"/>
    <property type="match status" value="1"/>
</dbReference>
<gene>
    <name evidence="11" type="primary">LOC111099032</name>
</gene>
<feature type="transmembrane region" description="Helical" evidence="8">
    <location>
        <begin position="192"/>
        <end position="212"/>
    </location>
</feature>
<sequence>MKNISALETDGFWREVEHEETIKRIPVAIVVGLFSVVGILGNVHILIVFSRKLKNHSTYHVLVSALAVSDLAVCATYLPVEITMVMKPFSFDYDIICRLALFNSYIWGIWTVFLTLLIAIERYRRICSPFSDQITCSTARKFCIVLFFLALFNAAPIGYIAGTHTFELANGTQGFECFVSEHLTDSYIPTGYFSFLLIEVLVIGFAIVMLYVPIRNAIKSSNTLRQRIAEPGESETKISSEKSKESIFTVFKSLRIQGKTEESHEERIPTFTEIAESAENPTTLKANREWTFAPTQPENNKGPNTLKVLRSISSESTCSLGRKKPHAERSLSSKPLCTTRSAMITHAVTKVTIGLFLISIIFFVTLITYLVLALLRILAEGTLSEMTDVEAYIFLFGFELGYLNHVVNCFIYFYNDRRFRKELQTIYFCFL</sequence>
<keyword evidence="6" id="KW-0675">Receptor</keyword>
<feature type="transmembrane region" description="Helical" evidence="8">
    <location>
        <begin position="61"/>
        <end position="80"/>
    </location>
</feature>
<evidence type="ECO:0000256" key="7">
    <source>
        <dbReference type="ARBA" id="ARBA00023224"/>
    </source>
</evidence>
<evidence type="ECO:0000256" key="1">
    <source>
        <dbReference type="ARBA" id="ARBA00004141"/>
    </source>
</evidence>
<evidence type="ECO:0000256" key="8">
    <source>
        <dbReference type="SAM" id="Phobius"/>
    </source>
</evidence>
<dbReference type="PANTHER" id="PTHR24243:SF233">
    <property type="entry name" value="THYROTROPIN-RELEASING HORMONE RECEPTOR"/>
    <property type="match status" value="1"/>
</dbReference>
<dbReference type="AlphaFoldDB" id="A0A8B8A3G8"/>
<feature type="transmembrane region" description="Helical" evidence="8">
    <location>
        <begin position="353"/>
        <end position="379"/>
    </location>
</feature>
<comment type="subcellular location">
    <subcellularLocation>
        <location evidence="1">Membrane</location>
        <topology evidence="1">Multi-pass membrane protein</topology>
    </subcellularLocation>
</comment>
<dbReference type="InterPro" id="IPR000276">
    <property type="entry name" value="GPCR_Rhodpsn"/>
</dbReference>
<dbReference type="PANTHER" id="PTHR24243">
    <property type="entry name" value="G-PROTEIN COUPLED RECEPTOR"/>
    <property type="match status" value="1"/>
</dbReference>
<keyword evidence="5 8" id="KW-0472">Membrane</keyword>